<organism evidence="2 3">
    <name type="scientific">Triticum turgidum subsp. durum</name>
    <name type="common">Durum wheat</name>
    <name type="synonym">Triticum durum</name>
    <dbReference type="NCBI Taxonomy" id="4567"/>
    <lineage>
        <taxon>Eukaryota</taxon>
        <taxon>Viridiplantae</taxon>
        <taxon>Streptophyta</taxon>
        <taxon>Embryophyta</taxon>
        <taxon>Tracheophyta</taxon>
        <taxon>Spermatophyta</taxon>
        <taxon>Magnoliopsida</taxon>
        <taxon>Liliopsida</taxon>
        <taxon>Poales</taxon>
        <taxon>Poaceae</taxon>
        <taxon>BOP clade</taxon>
        <taxon>Pooideae</taxon>
        <taxon>Triticodae</taxon>
        <taxon>Triticeae</taxon>
        <taxon>Triticinae</taxon>
        <taxon>Triticum</taxon>
    </lineage>
</organism>
<accession>A0A9R0QTR3</accession>
<dbReference type="EMBL" id="LT934112">
    <property type="protein sequence ID" value="VAH17555.1"/>
    <property type="molecule type" value="Genomic_DNA"/>
</dbReference>
<dbReference type="Proteomes" id="UP000324705">
    <property type="component" value="Chromosome 1B"/>
</dbReference>
<feature type="region of interest" description="Disordered" evidence="1">
    <location>
        <begin position="123"/>
        <end position="150"/>
    </location>
</feature>
<reference evidence="2 3" key="1">
    <citation type="submission" date="2017-09" db="EMBL/GenBank/DDBJ databases">
        <authorList>
            <consortium name="International Durum Wheat Genome Sequencing Consortium (IDWGSC)"/>
            <person name="Milanesi L."/>
        </authorList>
    </citation>
    <scope>NUCLEOTIDE SEQUENCE [LARGE SCALE GENOMIC DNA]</scope>
    <source>
        <strain evidence="3">cv. Svevo</strain>
    </source>
</reference>
<dbReference type="AlphaFoldDB" id="A0A9R0QTR3"/>
<feature type="compositionally biased region" description="Low complexity" evidence="1">
    <location>
        <begin position="165"/>
        <end position="175"/>
    </location>
</feature>
<keyword evidence="3" id="KW-1185">Reference proteome</keyword>
<feature type="region of interest" description="Disordered" evidence="1">
    <location>
        <begin position="165"/>
        <end position="208"/>
    </location>
</feature>
<feature type="compositionally biased region" description="Basic and acidic residues" evidence="1">
    <location>
        <begin position="176"/>
        <end position="194"/>
    </location>
</feature>
<protein>
    <submittedName>
        <fullName evidence="2">Uncharacterized protein</fullName>
    </submittedName>
</protein>
<evidence type="ECO:0000256" key="1">
    <source>
        <dbReference type="SAM" id="MobiDB-lite"/>
    </source>
</evidence>
<evidence type="ECO:0000313" key="3">
    <source>
        <dbReference type="Proteomes" id="UP000324705"/>
    </source>
</evidence>
<dbReference type="Gramene" id="TRITD1Bv1G124130.1">
    <property type="protein sequence ID" value="TRITD1Bv1G124130.1"/>
    <property type="gene ID" value="TRITD1Bv1G124130"/>
</dbReference>
<sequence>MNFIIRITLHMKKHFSDPYLSEEQHRIGLHRFQHVHLHRKKVTKEHEHMKLNCRSVDAILDQFNLASTFGAMSKRHRTYIHHNTIGNQANNKARNPEHIGGSSSPLILILISAVQTMEIKQKRQKINPPKHHQKSKISMAASSATKGPDVRRHAVERSIGIGAATAMAASSASKDASTRKPGAERRVRGGHCQEDQEQTNGVRTGWFG</sequence>
<feature type="compositionally biased region" description="Basic residues" evidence="1">
    <location>
        <begin position="123"/>
        <end position="135"/>
    </location>
</feature>
<evidence type="ECO:0000313" key="2">
    <source>
        <dbReference type="EMBL" id="VAH17555.1"/>
    </source>
</evidence>
<gene>
    <name evidence="2" type="ORF">TRITD_1Bv1G124130</name>
</gene>
<proteinExistence type="predicted"/>
<name>A0A9R0QTR3_TRITD</name>